<dbReference type="InterPro" id="IPR011990">
    <property type="entry name" value="TPR-like_helical_dom_sf"/>
</dbReference>
<evidence type="ECO:0000313" key="3">
    <source>
        <dbReference type="EMBL" id="WIA10062.1"/>
    </source>
</evidence>
<name>A0ABY8TM56_TETOB</name>
<keyword evidence="4" id="KW-1185">Reference proteome</keyword>
<dbReference type="PANTHER" id="PTHR47329">
    <property type="entry name" value="OS05G0129900 PROTEIN"/>
    <property type="match status" value="1"/>
</dbReference>
<organism evidence="3 4">
    <name type="scientific">Tetradesmus obliquus</name>
    <name type="common">Green alga</name>
    <name type="synonym">Acutodesmus obliquus</name>
    <dbReference type="NCBI Taxonomy" id="3088"/>
    <lineage>
        <taxon>Eukaryota</taxon>
        <taxon>Viridiplantae</taxon>
        <taxon>Chlorophyta</taxon>
        <taxon>core chlorophytes</taxon>
        <taxon>Chlorophyceae</taxon>
        <taxon>CS clade</taxon>
        <taxon>Sphaeropleales</taxon>
        <taxon>Scenedesmaceae</taxon>
        <taxon>Tetradesmus</taxon>
    </lineage>
</organism>
<dbReference type="Proteomes" id="UP001244341">
    <property type="component" value="Chromosome 2b"/>
</dbReference>
<dbReference type="SUPFAM" id="SSF48452">
    <property type="entry name" value="TPR-like"/>
    <property type="match status" value="1"/>
</dbReference>
<feature type="domain" description="RNA-polymerase II-associated protein 3-like C-terminal" evidence="2">
    <location>
        <begin position="170"/>
        <end position="224"/>
    </location>
</feature>
<sequence>MSKKSGGKQSSQQQTDQGVPGVRGRAPGSVQEAPASMQQPALQPSKLSAARAERPPAAHTYSNYSKWDKFDPDAADGAPDQPAAAKQASKPNPAANSTMNQLQPRQPAAPQASTAEEVQPSITARSSPAAEATALKDRGNKLFQAGYYDDAVGCYTQSIALQPTSLLKVPRTGNDFEAAWRSFKGDVQLQAKYLALLSVQHLPVIFKTSLTAPLLRDILTAALTAAAGSAAAAAAGSSDPESTAFTQASAQADFAHKFIITPVNGTITLAQVNAQVKGIKFLTFTDVISWSKKLNASLVDASTIAVTFTTNKTHGLVNKLEIEGTANVTSALKGKHAPAVGTIINATQVITVAQPRVAKPHSAEDASIAAAEVTHRYNQVYKVWQNRSAEANATYTITVAELNNLTSSKLGGPKFYNKLALLSFTEADSTKANIAVAADGLSLTVSPIAKKGHIKNVIPIVFEGVANGTLPARGGKHQPAVAPAGPFNATGLIELMLWKTK</sequence>
<proteinExistence type="predicted"/>
<gene>
    <name evidence="3" type="ORF">OEZ85_010272</name>
</gene>
<accession>A0ABY8TM56</accession>
<reference evidence="3 4" key="1">
    <citation type="submission" date="2023-05" db="EMBL/GenBank/DDBJ databases">
        <title>A 100% complete, gapless, phased diploid assembly of the Scenedesmus obliquus UTEX 3031 genome.</title>
        <authorList>
            <person name="Biondi T.C."/>
            <person name="Hanschen E.R."/>
            <person name="Kwon T."/>
            <person name="Eng W."/>
            <person name="Kruse C.P.S."/>
            <person name="Koehler S.I."/>
            <person name="Kunde Y."/>
            <person name="Gleasner C.D."/>
            <person name="You Mak K.T."/>
            <person name="Polle J."/>
            <person name="Hovde B.T."/>
            <person name="Starkenburg S.R."/>
        </authorList>
    </citation>
    <scope>NUCLEOTIDE SEQUENCE [LARGE SCALE GENOMIC DNA]</scope>
    <source>
        <strain evidence="3 4">DOE0152z</strain>
    </source>
</reference>
<feature type="compositionally biased region" description="Polar residues" evidence="1">
    <location>
        <begin position="113"/>
        <end position="126"/>
    </location>
</feature>
<feature type="compositionally biased region" description="Low complexity" evidence="1">
    <location>
        <begin position="75"/>
        <end position="95"/>
    </location>
</feature>
<dbReference type="EMBL" id="CP126209">
    <property type="protein sequence ID" value="WIA10062.1"/>
    <property type="molecule type" value="Genomic_DNA"/>
</dbReference>
<evidence type="ECO:0000256" key="1">
    <source>
        <dbReference type="SAM" id="MobiDB-lite"/>
    </source>
</evidence>
<evidence type="ECO:0000313" key="4">
    <source>
        <dbReference type="Proteomes" id="UP001244341"/>
    </source>
</evidence>
<feature type="region of interest" description="Disordered" evidence="1">
    <location>
        <begin position="1"/>
        <end position="131"/>
    </location>
</feature>
<feature type="compositionally biased region" description="Polar residues" evidence="1">
    <location>
        <begin position="36"/>
        <end position="46"/>
    </location>
</feature>
<dbReference type="PANTHER" id="PTHR47329:SF1">
    <property type="entry name" value="OS05G0129900 PROTEIN"/>
    <property type="match status" value="1"/>
</dbReference>
<protein>
    <recommendedName>
        <fullName evidence="2">RNA-polymerase II-associated protein 3-like C-terminal domain-containing protein</fullName>
    </recommendedName>
</protein>
<evidence type="ECO:0000259" key="2">
    <source>
        <dbReference type="Pfam" id="PF13877"/>
    </source>
</evidence>
<dbReference type="Pfam" id="PF13877">
    <property type="entry name" value="RPAP3_C"/>
    <property type="match status" value="1"/>
</dbReference>
<feature type="compositionally biased region" description="Low complexity" evidence="1">
    <location>
        <begin position="103"/>
        <end position="112"/>
    </location>
</feature>
<dbReference type="Gene3D" id="1.25.40.10">
    <property type="entry name" value="Tetratricopeptide repeat domain"/>
    <property type="match status" value="1"/>
</dbReference>
<dbReference type="InterPro" id="IPR025986">
    <property type="entry name" value="RPAP3-like_C"/>
</dbReference>